<dbReference type="OrthoDB" id="149172at2"/>
<dbReference type="Gene3D" id="3.20.20.140">
    <property type="entry name" value="Metal-dependent hydrolases"/>
    <property type="match status" value="1"/>
</dbReference>
<protein>
    <submittedName>
        <fullName evidence="3">Putative TIM-barrel fold metal-dependent hydrolase</fullName>
    </submittedName>
</protein>
<dbReference type="GO" id="GO:0019748">
    <property type="term" value="P:secondary metabolic process"/>
    <property type="evidence" value="ECO:0007669"/>
    <property type="project" value="TreeGrafter"/>
</dbReference>
<evidence type="ECO:0000313" key="3">
    <source>
        <dbReference type="EMBL" id="CDZ36597.1"/>
    </source>
</evidence>
<gene>
    <name evidence="3" type="ORF">NGAL_HAMBI1145_34220</name>
</gene>
<dbReference type="PANTHER" id="PTHR21240">
    <property type="entry name" value="2-AMINO-3-CARBOXYLMUCONATE-6-SEMIALDEHYDE DECARBOXYLASE"/>
    <property type="match status" value="1"/>
</dbReference>
<accession>A0A0T7FNJ8</accession>
<dbReference type="GO" id="GO:0016787">
    <property type="term" value="F:hydrolase activity"/>
    <property type="evidence" value="ECO:0007669"/>
    <property type="project" value="UniProtKB-KW"/>
</dbReference>
<dbReference type="InterPro" id="IPR032465">
    <property type="entry name" value="ACMSD"/>
</dbReference>
<dbReference type="Proteomes" id="UP000046176">
    <property type="component" value="Unassembled WGS sequence"/>
</dbReference>
<keyword evidence="1" id="KW-0456">Lyase</keyword>
<evidence type="ECO:0000256" key="1">
    <source>
        <dbReference type="ARBA" id="ARBA00023239"/>
    </source>
</evidence>
<keyword evidence="3" id="KW-0378">Hydrolase</keyword>
<name>A0A0T7FNJ8_NEOGA</name>
<dbReference type="GO" id="GO:0016831">
    <property type="term" value="F:carboxy-lyase activity"/>
    <property type="evidence" value="ECO:0007669"/>
    <property type="project" value="InterPro"/>
</dbReference>
<evidence type="ECO:0000313" key="4">
    <source>
        <dbReference type="Proteomes" id="UP000046176"/>
    </source>
</evidence>
<dbReference type="SUPFAM" id="SSF51556">
    <property type="entry name" value="Metallo-dependent hydrolases"/>
    <property type="match status" value="1"/>
</dbReference>
<proteinExistence type="predicted"/>
<organism evidence="3 4">
    <name type="scientific">Neorhizobium galegae bv. officinalis</name>
    <dbReference type="NCBI Taxonomy" id="323656"/>
    <lineage>
        <taxon>Bacteria</taxon>
        <taxon>Pseudomonadati</taxon>
        <taxon>Pseudomonadota</taxon>
        <taxon>Alphaproteobacteria</taxon>
        <taxon>Hyphomicrobiales</taxon>
        <taxon>Rhizobiaceae</taxon>
        <taxon>Rhizobium/Agrobacterium group</taxon>
        <taxon>Neorhizobium</taxon>
    </lineage>
</organism>
<dbReference type="RefSeq" id="WP_046667513.1">
    <property type="nucleotide sequence ID" value="NZ_CCRH01000009.1"/>
</dbReference>
<dbReference type="GO" id="GO:0005737">
    <property type="term" value="C:cytoplasm"/>
    <property type="evidence" value="ECO:0007669"/>
    <property type="project" value="TreeGrafter"/>
</dbReference>
<dbReference type="InterPro" id="IPR006680">
    <property type="entry name" value="Amidohydro-rel"/>
</dbReference>
<dbReference type="InterPro" id="IPR032466">
    <property type="entry name" value="Metal_Hydrolase"/>
</dbReference>
<reference evidence="3 4" key="1">
    <citation type="submission" date="2014-08" db="EMBL/GenBank/DDBJ databases">
        <authorList>
            <person name="Chen Y.-H."/>
        </authorList>
    </citation>
    <scope>NUCLEOTIDE SEQUENCE [LARGE SCALE GENOMIC DNA]</scope>
</reference>
<dbReference type="EMBL" id="CCRH01000009">
    <property type="protein sequence ID" value="CDZ36597.1"/>
    <property type="molecule type" value="Genomic_DNA"/>
</dbReference>
<feature type="domain" description="Amidohydrolase-related" evidence="2">
    <location>
        <begin position="20"/>
        <end position="362"/>
    </location>
</feature>
<evidence type="ECO:0000259" key="2">
    <source>
        <dbReference type="Pfam" id="PF04909"/>
    </source>
</evidence>
<dbReference type="Pfam" id="PF04909">
    <property type="entry name" value="Amidohydro_2"/>
    <property type="match status" value="1"/>
</dbReference>
<dbReference type="AlphaFoldDB" id="A0A0T7FNJ8"/>
<sequence>MNEMVRSLGNEPGLSTIGGIDCDLHPAPPATATLLPYLDEYWRETFVMRGVDRMSLAMTASPPRAPINVRADWKAASGFAGDTLEAVRAQALDPFGTRLAICNVLHGSMIMHSDDMAAALCGAVNEWLAREWLDKEPRLRGSIIVSAQNADLAIAEIEKRAADPRFVQVMILAQNDEPLGRRRYWPIYEAAARNRLPLCIHAGGSNRHAPTATGWPSFFVEAYVAQASIFESQLLSLIAEGVFHKVPDLKVVFAESGFTWLPSFFWRADKTWRGVRAETPWVTEQPSDIVKRHVRFTLQPVEAPLETDALTRTLEHIDCDDLLLFSTDYPHAQFEGTKALSARFGETLTKKILIDNPLATYPRIAADFEKEAAR</sequence>
<dbReference type="PANTHER" id="PTHR21240:SF28">
    <property type="entry name" value="ISO-OROTATE DECARBOXYLASE (EUROFUNG)"/>
    <property type="match status" value="1"/>
</dbReference>